<proteinExistence type="predicted"/>
<dbReference type="PRINTS" id="PR00340">
    <property type="entry name" value="PIIGLNB"/>
</dbReference>
<dbReference type="InterPro" id="IPR002187">
    <property type="entry name" value="N-reg_PII"/>
</dbReference>
<dbReference type="Proteomes" id="UP000247345">
    <property type="component" value="Unassembled WGS sequence"/>
</dbReference>
<dbReference type="SMART" id="SM00938">
    <property type="entry name" value="P-II"/>
    <property type="match status" value="1"/>
</dbReference>
<accession>A0A2P6CDE5</accession>
<dbReference type="OrthoDB" id="9802729at2"/>
<organism evidence="1 2">
    <name type="scientific">Polaribacter butkevichii</name>
    <dbReference type="NCBI Taxonomy" id="218490"/>
    <lineage>
        <taxon>Bacteria</taxon>
        <taxon>Pseudomonadati</taxon>
        <taxon>Bacteroidota</taxon>
        <taxon>Flavobacteriia</taxon>
        <taxon>Flavobacteriales</taxon>
        <taxon>Flavobacteriaceae</taxon>
    </lineage>
</organism>
<sequence>MKKIEAVIRPSKLKDVQLGLKAAGIPCNTIIPVKGSGMQKTYTERYRGTEQSMILQTRIMIICIVSDANLEIAINVILDNASEGLVGDGKIFVYPVEDAIRIRTRTRGIEAIK</sequence>
<dbReference type="InterPro" id="IPR011322">
    <property type="entry name" value="N-reg_PII-like_a/b"/>
</dbReference>
<dbReference type="SUPFAM" id="SSF54913">
    <property type="entry name" value="GlnB-like"/>
    <property type="match status" value="1"/>
</dbReference>
<comment type="caution">
    <text evidence="1">The sequence shown here is derived from an EMBL/GenBank/DDBJ whole genome shotgun (WGS) entry which is preliminary data.</text>
</comment>
<dbReference type="Pfam" id="PF00543">
    <property type="entry name" value="P-II"/>
    <property type="match status" value="1"/>
</dbReference>
<dbReference type="GO" id="GO:0006808">
    <property type="term" value="P:regulation of nitrogen utilization"/>
    <property type="evidence" value="ECO:0007669"/>
    <property type="project" value="InterPro"/>
</dbReference>
<reference evidence="1 2" key="1">
    <citation type="submission" date="2016-12" db="EMBL/GenBank/DDBJ databases">
        <title>Trade-off between light-utilization and light-protection in marine flavobacteria.</title>
        <authorList>
            <person name="Kumagai Y."/>
            <person name="Yoshizawa S."/>
            <person name="Kogure K."/>
            <person name="Iwasaki W."/>
        </authorList>
    </citation>
    <scope>NUCLEOTIDE SEQUENCE [LARGE SCALE GENOMIC DNA]</scope>
    <source>
        <strain evidence="1 2">KCTC 12100</strain>
    </source>
</reference>
<dbReference type="AlphaFoldDB" id="A0A2P6CDE5"/>
<dbReference type="RefSeq" id="WP_105048589.1">
    <property type="nucleotide sequence ID" value="NZ_CP150661.1"/>
</dbReference>
<evidence type="ECO:0000313" key="2">
    <source>
        <dbReference type="Proteomes" id="UP000247345"/>
    </source>
</evidence>
<dbReference type="Gene3D" id="3.30.70.120">
    <property type="match status" value="1"/>
</dbReference>
<dbReference type="EMBL" id="MSCK01000001">
    <property type="protein sequence ID" value="PQJ72921.1"/>
    <property type="molecule type" value="Genomic_DNA"/>
</dbReference>
<name>A0A2P6CDE5_9FLAO</name>
<dbReference type="PANTHER" id="PTHR30115">
    <property type="entry name" value="NITROGEN REGULATORY PROTEIN P-II"/>
    <property type="match status" value="1"/>
</dbReference>
<dbReference type="GO" id="GO:0005524">
    <property type="term" value="F:ATP binding"/>
    <property type="evidence" value="ECO:0007669"/>
    <property type="project" value="TreeGrafter"/>
</dbReference>
<keyword evidence="2" id="KW-1185">Reference proteome</keyword>
<protein>
    <submittedName>
        <fullName evidence="1">Transcriptional regulator</fullName>
    </submittedName>
</protein>
<dbReference type="PROSITE" id="PS51343">
    <property type="entry name" value="PII_GLNB_DOM"/>
    <property type="match status" value="1"/>
</dbReference>
<dbReference type="GO" id="GO:0005829">
    <property type="term" value="C:cytosol"/>
    <property type="evidence" value="ECO:0007669"/>
    <property type="project" value="TreeGrafter"/>
</dbReference>
<gene>
    <name evidence="1" type="ORF">BTO14_06480</name>
</gene>
<evidence type="ECO:0000313" key="1">
    <source>
        <dbReference type="EMBL" id="PQJ72921.1"/>
    </source>
</evidence>
<dbReference type="GO" id="GO:0030234">
    <property type="term" value="F:enzyme regulator activity"/>
    <property type="evidence" value="ECO:0007669"/>
    <property type="project" value="InterPro"/>
</dbReference>
<dbReference type="InterPro" id="IPR015867">
    <property type="entry name" value="N-reg_PII/ATP_PRibTrfase_C"/>
</dbReference>
<dbReference type="PANTHER" id="PTHR30115:SF11">
    <property type="entry name" value="NITROGEN REGULATORY PROTEIN P-II HOMOLOG"/>
    <property type="match status" value="1"/>
</dbReference>